<dbReference type="InParanoid" id="A0A0V0QKF4"/>
<protein>
    <submittedName>
        <fullName evidence="1">Uncharacterized protein</fullName>
    </submittedName>
</protein>
<evidence type="ECO:0000313" key="2">
    <source>
        <dbReference type="Proteomes" id="UP000054937"/>
    </source>
</evidence>
<dbReference type="Proteomes" id="UP000054937">
    <property type="component" value="Unassembled WGS sequence"/>
</dbReference>
<sequence>MFAFPTNKEINWDIRTQYKNLVNRAFIEQKDELSPLIILANSPTYGKIEEADKLKISEIHSKISVDKNKSKYLFYGWGTSLAILYTLRSVPGKQWGLRLALPFIAFGTPYYIAKFKYSTGLAIHQGAIRDINQKYDWRNDEQAVKIIKQSLGFNI</sequence>
<keyword evidence="2" id="KW-1185">Reference proteome</keyword>
<dbReference type="EMBL" id="LDAU01000154">
    <property type="protein sequence ID" value="KRX02662.1"/>
    <property type="molecule type" value="Genomic_DNA"/>
</dbReference>
<dbReference type="AlphaFoldDB" id="A0A0V0QKF4"/>
<gene>
    <name evidence="1" type="ORF">PPERSA_12002</name>
</gene>
<name>A0A0V0QKF4_PSEPJ</name>
<comment type="caution">
    <text evidence="1">The sequence shown here is derived from an EMBL/GenBank/DDBJ whole genome shotgun (WGS) entry which is preliminary data.</text>
</comment>
<evidence type="ECO:0000313" key="1">
    <source>
        <dbReference type="EMBL" id="KRX02662.1"/>
    </source>
</evidence>
<organism evidence="1 2">
    <name type="scientific">Pseudocohnilembus persalinus</name>
    <name type="common">Ciliate</name>
    <dbReference type="NCBI Taxonomy" id="266149"/>
    <lineage>
        <taxon>Eukaryota</taxon>
        <taxon>Sar</taxon>
        <taxon>Alveolata</taxon>
        <taxon>Ciliophora</taxon>
        <taxon>Intramacronucleata</taxon>
        <taxon>Oligohymenophorea</taxon>
        <taxon>Scuticociliatia</taxon>
        <taxon>Philasterida</taxon>
        <taxon>Pseudocohnilembidae</taxon>
        <taxon>Pseudocohnilembus</taxon>
    </lineage>
</organism>
<accession>A0A0V0QKF4</accession>
<reference evidence="1 2" key="1">
    <citation type="journal article" date="2015" name="Sci. Rep.">
        <title>Genome of the facultative scuticociliatosis pathogen Pseudocohnilembus persalinus provides insight into its virulence through horizontal gene transfer.</title>
        <authorList>
            <person name="Xiong J."/>
            <person name="Wang G."/>
            <person name="Cheng J."/>
            <person name="Tian M."/>
            <person name="Pan X."/>
            <person name="Warren A."/>
            <person name="Jiang C."/>
            <person name="Yuan D."/>
            <person name="Miao W."/>
        </authorList>
    </citation>
    <scope>NUCLEOTIDE SEQUENCE [LARGE SCALE GENOMIC DNA]</scope>
    <source>
        <strain evidence="1">36N120E</strain>
    </source>
</reference>
<proteinExistence type="predicted"/>